<proteinExistence type="predicted"/>
<comment type="caution">
    <text evidence="2">The sequence shown here is derived from an EMBL/GenBank/DDBJ whole genome shotgun (WGS) entry which is preliminary data.</text>
</comment>
<evidence type="ECO:0000313" key="3">
    <source>
        <dbReference type="Proteomes" id="UP000322234"/>
    </source>
</evidence>
<dbReference type="EMBL" id="VBQZ03000048">
    <property type="protein sequence ID" value="MXQ88681.1"/>
    <property type="molecule type" value="Genomic_DNA"/>
</dbReference>
<accession>A0A6B0RIC9</accession>
<name>A0A6B0RIC9_9CETA</name>
<keyword evidence="3" id="KW-1185">Reference proteome</keyword>
<dbReference type="AlphaFoldDB" id="A0A6B0RIC9"/>
<feature type="transmembrane region" description="Helical" evidence="1">
    <location>
        <begin position="46"/>
        <end position="67"/>
    </location>
</feature>
<evidence type="ECO:0000313" key="2">
    <source>
        <dbReference type="EMBL" id="MXQ88681.1"/>
    </source>
</evidence>
<keyword evidence="1" id="KW-0472">Membrane</keyword>
<keyword evidence="1" id="KW-0812">Transmembrane</keyword>
<evidence type="ECO:0000256" key="1">
    <source>
        <dbReference type="SAM" id="Phobius"/>
    </source>
</evidence>
<keyword evidence="1" id="KW-1133">Transmembrane helix</keyword>
<dbReference type="Proteomes" id="UP000322234">
    <property type="component" value="Unassembled WGS sequence"/>
</dbReference>
<protein>
    <submittedName>
        <fullName evidence="2">Uncharacterized protein</fullName>
    </submittedName>
</protein>
<reference evidence="2" key="1">
    <citation type="submission" date="2019-10" db="EMBL/GenBank/DDBJ databases">
        <title>The sequence and de novo assembly of the wild yak genome.</title>
        <authorList>
            <person name="Liu Y."/>
        </authorList>
    </citation>
    <scope>NUCLEOTIDE SEQUENCE [LARGE SCALE GENOMIC DNA]</scope>
    <source>
        <strain evidence="2">WY2019</strain>
    </source>
</reference>
<sequence length="102" mass="11162">MAEQGHSGEGAAPGTCVERRADPYFSVKSPGQVAVFVYRDLLQGQIMIFILHMAFCAFEGAVTLALGPSAMQFTAEQMEDALRFWSSHGSLGQFLWGFCRVP</sequence>
<organism evidence="2 3">
    <name type="scientific">Bos mutus</name>
    <name type="common">wild yak</name>
    <dbReference type="NCBI Taxonomy" id="72004"/>
    <lineage>
        <taxon>Eukaryota</taxon>
        <taxon>Metazoa</taxon>
        <taxon>Chordata</taxon>
        <taxon>Craniata</taxon>
        <taxon>Vertebrata</taxon>
        <taxon>Euteleostomi</taxon>
        <taxon>Mammalia</taxon>
        <taxon>Eutheria</taxon>
        <taxon>Laurasiatheria</taxon>
        <taxon>Artiodactyla</taxon>
        <taxon>Ruminantia</taxon>
        <taxon>Pecora</taxon>
        <taxon>Bovidae</taxon>
        <taxon>Bovinae</taxon>
        <taxon>Bos</taxon>
    </lineage>
</organism>
<gene>
    <name evidence="2" type="ORF">E5288_WYG003346</name>
</gene>